<sequence length="138" mass="14640">MGTVRAQNRELPEFDDGRYHPPVRTFGIVLAALGLGTFVGARSGESLTIPAVVAGGLGLLLLIFGRRDSGKDLIPAQGTTPAEKPEKPVFSQLGTRVEGILELAEEQAADHVAEARREGARIIAEAEAEANRRRSPGS</sequence>
<keyword evidence="1" id="KW-0472">Membrane</keyword>
<evidence type="ECO:0000313" key="2">
    <source>
        <dbReference type="EMBL" id="GID66789.1"/>
    </source>
</evidence>
<dbReference type="EMBL" id="BOMH01000036">
    <property type="protein sequence ID" value="GID66789.1"/>
    <property type="molecule type" value="Genomic_DNA"/>
</dbReference>
<keyword evidence="1" id="KW-0812">Transmembrane</keyword>
<proteinExistence type="predicted"/>
<keyword evidence="3" id="KW-1185">Reference proteome</keyword>
<feature type="transmembrane region" description="Helical" evidence="1">
    <location>
        <begin position="21"/>
        <end position="41"/>
    </location>
</feature>
<accession>A0A919IJA0</accession>
<gene>
    <name evidence="2" type="ORF">Acy02nite_46700</name>
</gene>
<protein>
    <submittedName>
        <fullName evidence="2">Uncharacterized protein</fullName>
    </submittedName>
</protein>
<evidence type="ECO:0000313" key="3">
    <source>
        <dbReference type="Proteomes" id="UP000619479"/>
    </source>
</evidence>
<evidence type="ECO:0000256" key="1">
    <source>
        <dbReference type="SAM" id="Phobius"/>
    </source>
</evidence>
<organism evidence="2 3">
    <name type="scientific">Actinoplanes cyaneus</name>
    <dbReference type="NCBI Taxonomy" id="52696"/>
    <lineage>
        <taxon>Bacteria</taxon>
        <taxon>Bacillati</taxon>
        <taxon>Actinomycetota</taxon>
        <taxon>Actinomycetes</taxon>
        <taxon>Micromonosporales</taxon>
        <taxon>Micromonosporaceae</taxon>
        <taxon>Actinoplanes</taxon>
    </lineage>
</organism>
<name>A0A919IJA0_9ACTN</name>
<comment type="caution">
    <text evidence="2">The sequence shown here is derived from an EMBL/GenBank/DDBJ whole genome shotgun (WGS) entry which is preliminary data.</text>
</comment>
<dbReference type="AlphaFoldDB" id="A0A919IJA0"/>
<keyword evidence="1" id="KW-1133">Transmembrane helix</keyword>
<reference evidence="2" key="1">
    <citation type="submission" date="2021-01" db="EMBL/GenBank/DDBJ databases">
        <title>Whole genome shotgun sequence of Actinoplanes cyaneus NBRC 14990.</title>
        <authorList>
            <person name="Komaki H."/>
            <person name="Tamura T."/>
        </authorList>
    </citation>
    <scope>NUCLEOTIDE SEQUENCE</scope>
    <source>
        <strain evidence="2">NBRC 14990</strain>
    </source>
</reference>
<dbReference type="Proteomes" id="UP000619479">
    <property type="component" value="Unassembled WGS sequence"/>
</dbReference>
<feature type="transmembrane region" description="Helical" evidence="1">
    <location>
        <begin position="47"/>
        <end position="65"/>
    </location>
</feature>